<dbReference type="Proteomes" id="UP000636709">
    <property type="component" value="Unassembled WGS sequence"/>
</dbReference>
<feature type="chain" id="PRO_5032411011" description="Pectinesterase inhibitor domain-containing protein" evidence="1">
    <location>
        <begin position="37"/>
        <end position="204"/>
    </location>
</feature>
<keyword evidence="1" id="KW-0732">Signal</keyword>
<proteinExistence type="predicted"/>
<evidence type="ECO:0000256" key="1">
    <source>
        <dbReference type="SAM" id="SignalP"/>
    </source>
</evidence>
<dbReference type="AlphaFoldDB" id="A0A835F0Q2"/>
<gene>
    <name evidence="3" type="ORF">HU200_020951</name>
</gene>
<accession>A0A835F0Q2</accession>
<feature type="domain" description="Pectinesterase inhibitor" evidence="2">
    <location>
        <begin position="48"/>
        <end position="184"/>
    </location>
</feature>
<sequence>MATTLNIAPQANPKPLLAAILCAAAIAASFLPGSSAATATSSSPPSQLMTQTCAKTSNEHLCIELLQSNNRSSAATTVHDLAVVAVTAARRWALRGRILWLDLSYQAKARSSSSSSSVADRLVARCAALYDECVSAGAKVVGRVTFMPPAYDARVAHAVSDLRRFPERCQGIFDERNLVSPLEKVNTEAVEKLRVAEEIVRLLR</sequence>
<dbReference type="EMBL" id="JACEFO010001661">
    <property type="protein sequence ID" value="KAF8724678.1"/>
    <property type="molecule type" value="Genomic_DNA"/>
</dbReference>
<protein>
    <recommendedName>
        <fullName evidence="2">Pectinesterase inhibitor domain-containing protein</fullName>
    </recommendedName>
</protein>
<dbReference type="Pfam" id="PF04043">
    <property type="entry name" value="PMEI"/>
    <property type="match status" value="1"/>
</dbReference>
<evidence type="ECO:0000313" key="3">
    <source>
        <dbReference type="EMBL" id="KAF8724678.1"/>
    </source>
</evidence>
<comment type="caution">
    <text evidence="3">The sequence shown here is derived from an EMBL/GenBank/DDBJ whole genome shotgun (WGS) entry which is preliminary data.</text>
</comment>
<dbReference type="SUPFAM" id="SSF101148">
    <property type="entry name" value="Plant invertase/pectin methylesterase inhibitor"/>
    <property type="match status" value="1"/>
</dbReference>
<dbReference type="GO" id="GO:0004857">
    <property type="term" value="F:enzyme inhibitor activity"/>
    <property type="evidence" value="ECO:0007669"/>
    <property type="project" value="InterPro"/>
</dbReference>
<dbReference type="OrthoDB" id="692565at2759"/>
<evidence type="ECO:0000259" key="2">
    <source>
        <dbReference type="Pfam" id="PF04043"/>
    </source>
</evidence>
<dbReference type="InterPro" id="IPR006501">
    <property type="entry name" value="Pectinesterase_inhib_dom"/>
</dbReference>
<dbReference type="InterPro" id="IPR035513">
    <property type="entry name" value="Invertase/methylesterase_inhib"/>
</dbReference>
<keyword evidence="4" id="KW-1185">Reference proteome</keyword>
<dbReference type="Gene3D" id="1.20.140.40">
    <property type="entry name" value="Invertase/pectin methylesterase inhibitor family protein"/>
    <property type="match status" value="1"/>
</dbReference>
<evidence type="ECO:0000313" key="4">
    <source>
        <dbReference type="Proteomes" id="UP000636709"/>
    </source>
</evidence>
<organism evidence="3 4">
    <name type="scientific">Digitaria exilis</name>
    <dbReference type="NCBI Taxonomy" id="1010633"/>
    <lineage>
        <taxon>Eukaryota</taxon>
        <taxon>Viridiplantae</taxon>
        <taxon>Streptophyta</taxon>
        <taxon>Embryophyta</taxon>
        <taxon>Tracheophyta</taxon>
        <taxon>Spermatophyta</taxon>
        <taxon>Magnoliopsida</taxon>
        <taxon>Liliopsida</taxon>
        <taxon>Poales</taxon>
        <taxon>Poaceae</taxon>
        <taxon>PACMAD clade</taxon>
        <taxon>Panicoideae</taxon>
        <taxon>Panicodae</taxon>
        <taxon>Paniceae</taxon>
        <taxon>Anthephorinae</taxon>
        <taxon>Digitaria</taxon>
    </lineage>
</organism>
<reference evidence="3" key="1">
    <citation type="submission" date="2020-07" db="EMBL/GenBank/DDBJ databases">
        <title>Genome sequence and genetic diversity analysis of an under-domesticated orphan crop, white fonio (Digitaria exilis).</title>
        <authorList>
            <person name="Bennetzen J.L."/>
            <person name="Chen S."/>
            <person name="Ma X."/>
            <person name="Wang X."/>
            <person name="Yssel A.E.J."/>
            <person name="Chaluvadi S.R."/>
            <person name="Johnson M."/>
            <person name="Gangashetty P."/>
            <person name="Hamidou F."/>
            <person name="Sanogo M.D."/>
            <person name="Zwaenepoel A."/>
            <person name="Wallace J."/>
            <person name="Van De Peer Y."/>
            <person name="Van Deynze A."/>
        </authorList>
    </citation>
    <scope>NUCLEOTIDE SEQUENCE</scope>
    <source>
        <tissue evidence="3">Leaves</tissue>
    </source>
</reference>
<feature type="signal peptide" evidence="1">
    <location>
        <begin position="1"/>
        <end position="36"/>
    </location>
</feature>
<name>A0A835F0Q2_9POAL</name>